<feature type="transmembrane region" description="Helical" evidence="7">
    <location>
        <begin position="217"/>
        <end position="245"/>
    </location>
</feature>
<dbReference type="InterPro" id="IPR023171">
    <property type="entry name" value="Na/H_antiporter_dom_sf"/>
</dbReference>
<keyword evidence="7" id="KW-0050">Antiport</keyword>
<sequence length="404" mass="43253">MIKKKAFSLAGFFKGEAAGGILLMLATLLALIVANSPAAYLYDWFINLHLSVGVFEDDFLFEIDKPLLLWINDGLMVAFFLVVGLELKREIVEGELSEPKKVVLPALGAIGGMAAPALVYVYFNWGNPDGIRGWAIPAATDIAFALGLLSLLGPRVPVSLKIFLTSLAIFDDIGAIVIIAVFYTAKISLVSLGVCAVCIAILYMMNRMNVEDRPIYFLVGIIMWVAMLKSGVHATLTGVILAMFIPMHSRKRPGESPLKELEHELHAAVAYVALPIFAFANAGINLSGVGIAQVVDDVPLGIILGLFIGKQVGIFALCWLGIKSGLAAMPAGMNWKTLYGISILCGVGFTMSLFIGGLAFEELGLDKPFDERLGIILGSLLSGTVGLAVLHFLLPKEPAPVLAH</sequence>
<feature type="transmembrane region" description="Helical" evidence="7">
    <location>
        <begin position="131"/>
        <end position="151"/>
    </location>
</feature>
<comment type="function">
    <text evidence="7">Na(+)/H(+) antiporter that extrudes sodium in exchange for external protons.</text>
</comment>
<dbReference type="InterPro" id="IPR004670">
    <property type="entry name" value="NhaA"/>
</dbReference>
<feature type="transmembrane region" description="Helical" evidence="7">
    <location>
        <begin position="298"/>
        <end position="322"/>
    </location>
</feature>
<dbReference type="PANTHER" id="PTHR30341:SF0">
    <property type="entry name" value="NA(+)_H(+) ANTIPORTER NHAA"/>
    <property type="match status" value="1"/>
</dbReference>
<dbReference type="PANTHER" id="PTHR30341">
    <property type="entry name" value="SODIUM ION/PROTON ANTIPORTER NHAA-RELATED"/>
    <property type="match status" value="1"/>
</dbReference>
<dbReference type="NCBIfam" id="NF007111">
    <property type="entry name" value="PRK09560.1"/>
    <property type="match status" value="1"/>
</dbReference>
<evidence type="ECO:0000256" key="5">
    <source>
        <dbReference type="ARBA" id="ARBA00023136"/>
    </source>
</evidence>
<keyword evidence="6 7" id="KW-0739">Sodium transport</keyword>
<protein>
    <recommendedName>
        <fullName evidence="7">Na(+)/H(+) antiporter NhaA</fullName>
    </recommendedName>
    <alternativeName>
        <fullName evidence="7">Sodium/proton antiporter NhaA</fullName>
    </alternativeName>
</protein>
<feature type="transmembrane region" description="Helical" evidence="7">
    <location>
        <begin position="163"/>
        <end position="183"/>
    </location>
</feature>
<organism evidence="8 9">
    <name type="scientific">BD1-7 clade bacterium</name>
    <dbReference type="NCBI Taxonomy" id="2029982"/>
    <lineage>
        <taxon>Bacteria</taxon>
        <taxon>Pseudomonadati</taxon>
        <taxon>Pseudomonadota</taxon>
        <taxon>Gammaproteobacteria</taxon>
        <taxon>Cellvibrionales</taxon>
        <taxon>Spongiibacteraceae</taxon>
        <taxon>BD1-7 clade</taxon>
    </lineage>
</organism>
<feature type="transmembrane region" description="Helical" evidence="7">
    <location>
        <begin position="372"/>
        <end position="394"/>
    </location>
</feature>
<dbReference type="NCBIfam" id="TIGR00773">
    <property type="entry name" value="NhaA"/>
    <property type="match status" value="1"/>
</dbReference>
<dbReference type="EMBL" id="CACSIO010000001">
    <property type="protein sequence ID" value="CAA0084666.1"/>
    <property type="molecule type" value="Genomic_DNA"/>
</dbReference>
<evidence type="ECO:0000256" key="1">
    <source>
        <dbReference type="ARBA" id="ARBA00004429"/>
    </source>
</evidence>
<dbReference type="NCBIfam" id="NF007112">
    <property type="entry name" value="PRK09561.1"/>
    <property type="match status" value="1"/>
</dbReference>
<feature type="transmembrane region" description="Helical" evidence="7">
    <location>
        <begin position="189"/>
        <end position="205"/>
    </location>
</feature>
<feature type="transmembrane region" description="Helical" evidence="7">
    <location>
        <begin position="67"/>
        <end position="85"/>
    </location>
</feature>
<keyword evidence="4 7" id="KW-1133">Transmembrane helix</keyword>
<keyword evidence="2 7" id="KW-1003">Cell membrane</keyword>
<dbReference type="GO" id="GO:0005886">
    <property type="term" value="C:plasma membrane"/>
    <property type="evidence" value="ECO:0007669"/>
    <property type="project" value="UniProtKB-SubCell"/>
</dbReference>
<evidence type="ECO:0000313" key="8">
    <source>
        <dbReference type="EMBL" id="CAA0084666.1"/>
    </source>
</evidence>
<evidence type="ECO:0000256" key="3">
    <source>
        <dbReference type="ARBA" id="ARBA00022692"/>
    </source>
</evidence>
<comment type="catalytic activity">
    <reaction evidence="7">
        <text>Na(+)(in) + 2 H(+)(out) = Na(+)(out) + 2 H(+)(in)</text>
        <dbReference type="Rhea" id="RHEA:29251"/>
        <dbReference type="ChEBI" id="CHEBI:15378"/>
        <dbReference type="ChEBI" id="CHEBI:29101"/>
    </reaction>
</comment>
<accession>A0A5S9N999</accession>
<feature type="transmembrane region" description="Helical" evidence="7">
    <location>
        <begin position="337"/>
        <end position="360"/>
    </location>
</feature>
<keyword evidence="7" id="KW-0406">Ion transport</keyword>
<keyword evidence="7" id="KW-0813">Transport</keyword>
<comment type="subcellular location">
    <subcellularLocation>
        <location evidence="1">Cell inner membrane</location>
        <topology evidence="1">Multi-pass membrane protein</topology>
    </subcellularLocation>
    <subcellularLocation>
        <location evidence="7">Cell membrane</location>
        <topology evidence="7">Multi-pass membrane protein</topology>
    </subcellularLocation>
</comment>
<reference evidence="8 9" key="1">
    <citation type="submission" date="2019-11" db="EMBL/GenBank/DDBJ databases">
        <authorList>
            <person name="Holert J."/>
        </authorList>
    </citation>
    <scope>NUCLEOTIDE SEQUENCE [LARGE SCALE GENOMIC DNA]</scope>
    <source>
        <strain evidence="8">SB11_3</strain>
    </source>
</reference>
<feature type="transmembrane region" description="Helical" evidence="7">
    <location>
        <begin position="265"/>
        <end position="286"/>
    </location>
</feature>
<dbReference type="GO" id="GO:0015385">
    <property type="term" value="F:sodium:proton antiporter activity"/>
    <property type="evidence" value="ECO:0007669"/>
    <property type="project" value="UniProtKB-UniRule"/>
</dbReference>
<dbReference type="OrthoDB" id="9808135at2"/>
<keyword evidence="9" id="KW-1185">Reference proteome</keyword>
<dbReference type="Pfam" id="PF06965">
    <property type="entry name" value="Na_H_antiport_1"/>
    <property type="match status" value="1"/>
</dbReference>
<evidence type="ECO:0000256" key="4">
    <source>
        <dbReference type="ARBA" id="ARBA00022989"/>
    </source>
</evidence>
<dbReference type="Proteomes" id="UP000441399">
    <property type="component" value="Unassembled WGS sequence"/>
</dbReference>
<keyword evidence="3 7" id="KW-0812">Transmembrane</keyword>
<name>A0A5S9N999_9GAMM</name>
<feature type="transmembrane region" description="Helical" evidence="7">
    <location>
        <begin position="106"/>
        <end position="125"/>
    </location>
</feature>
<keyword evidence="7" id="KW-0915">Sodium</keyword>
<comment type="similarity">
    <text evidence="7">Belongs to the NhaA Na(+)/H(+) (TC 2.A.33) antiporter family.</text>
</comment>
<gene>
    <name evidence="7 8" type="primary">nhaA</name>
    <name evidence="8" type="ORF">OPDIPICF_00710</name>
</gene>
<evidence type="ECO:0000313" key="9">
    <source>
        <dbReference type="Proteomes" id="UP000441399"/>
    </source>
</evidence>
<feature type="transmembrane region" description="Helical" evidence="7">
    <location>
        <begin position="21"/>
        <end position="42"/>
    </location>
</feature>
<dbReference type="GO" id="GO:0006885">
    <property type="term" value="P:regulation of pH"/>
    <property type="evidence" value="ECO:0007669"/>
    <property type="project" value="UniProtKB-UniRule"/>
</dbReference>
<dbReference type="AlphaFoldDB" id="A0A5S9N999"/>
<proteinExistence type="inferred from homology"/>
<evidence type="ECO:0000256" key="2">
    <source>
        <dbReference type="ARBA" id="ARBA00022475"/>
    </source>
</evidence>
<evidence type="ECO:0000256" key="7">
    <source>
        <dbReference type="HAMAP-Rule" id="MF_01844"/>
    </source>
</evidence>
<keyword evidence="5 7" id="KW-0472">Membrane</keyword>
<dbReference type="Gene3D" id="1.20.1530.10">
    <property type="entry name" value="Na+/H+ antiporter like domain"/>
    <property type="match status" value="1"/>
</dbReference>
<evidence type="ECO:0000256" key="6">
    <source>
        <dbReference type="ARBA" id="ARBA00023201"/>
    </source>
</evidence>
<dbReference type="HAMAP" id="MF_01844">
    <property type="entry name" value="NhaA"/>
    <property type="match status" value="1"/>
</dbReference>